<keyword evidence="4" id="KW-1185">Reference proteome</keyword>
<feature type="domain" description="LysM" evidence="2">
    <location>
        <begin position="217"/>
        <end position="266"/>
    </location>
</feature>
<feature type="compositionally biased region" description="Low complexity" evidence="1">
    <location>
        <begin position="38"/>
        <end position="59"/>
    </location>
</feature>
<gene>
    <name evidence="3" type="ORF">FK219_001590</name>
</gene>
<dbReference type="Proteomes" id="UP000818266">
    <property type="component" value="Unassembled WGS sequence"/>
</dbReference>
<name>A0A9E5JK85_9MICO</name>
<dbReference type="OrthoDB" id="5104630at2"/>
<protein>
    <submittedName>
        <fullName evidence="3">LysM peptidoglycan-binding domain-containing protein</fullName>
    </submittedName>
</protein>
<evidence type="ECO:0000256" key="1">
    <source>
        <dbReference type="SAM" id="MobiDB-lite"/>
    </source>
</evidence>
<reference evidence="3 4" key="1">
    <citation type="submission" date="2020-03" db="EMBL/GenBank/DDBJ databases">
        <title>Chryseoglobus sp. isolated from a deep-sea seamount.</title>
        <authorList>
            <person name="Zhang D.-C."/>
        </authorList>
    </citation>
    <scope>NUCLEOTIDE SEQUENCE [LARGE SCALE GENOMIC DNA]</scope>
    <source>
        <strain evidence="3 4">KN1116</strain>
    </source>
</reference>
<evidence type="ECO:0000313" key="3">
    <source>
        <dbReference type="EMBL" id="NHF61943.1"/>
    </source>
</evidence>
<comment type="caution">
    <text evidence="3">The sequence shown here is derived from an EMBL/GenBank/DDBJ whole genome shotgun (WGS) entry which is preliminary data.</text>
</comment>
<dbReference type="CDD" id="cd00118">
    <property type="entry name" value="LysM"/>
    <property type="match status" value="1"/>
</dbReference>
<dbReference type="Gene3D" id="3.10.350.10">
    <property type="entry name" value="LysM domain"/>
    <property type="match status" value="1"/>
</dbReference>
<dbReference type="PROSITE" id="PS51782">
    <property type="entry name" value="LYSM"/>
    <property type="match status" value="1"/>
</dbReference>
<proteinExistence type="predicted"/>
<organism evidence="3 4">
    <name type="scientific">Microcella pacifica</name>
    <dbReference type="NCBI Taxonomy" id="2591847"/>
    <lineage>
        <taxon>Bacteria</taxon>
        <taxon>Bacillati</taxon>
        <taxon>Actinomycetota</taxon>
        <taxon>Actinomycetes</taxon>
        <taxon>Micrococcales</taxon>
        <taxon>Microbacteriaceae</taxon>
        <taxon>Microcella</taxon>
    </lineage>
</organism>
<evidence type="ECO:0000313" key="4">
    <source>
        <dbReference type="Proteomes" id="UP000818266"/>
    </source>
</evidence>
<dbReference type="RefSeq" id="WP_152582855.1">
    <property type="nucleotide sequence ID" value="NZ_VIKT02000002.1"/>
</dbReference>
<dbReference type="AlphaFoldDB" id="A0A9E5JK85"/>
<dbReference type="InterPro" id="IPR036779">
    <property type="entry name" value="LysM_dom_sf"/>
</dbReference>
<accession>A0A9E5JK85</accession>
<evidence type="ECO:0000259" key="2">
    <source>
        <dbReference type="PROSITE" id="PS51782"/>
    </source>
</evidence>
<dbReference type="PROSITE" id="PS51257">
    <property type="entry name" value="PROKAR_LIPOPROTEIN"/>
    <property type="match status" value="1"/>
</dbReference>
<dbReference type="InterPro" id="IPR018392">
    <property type="entry name" value="LysM"/>
</dbReference>
<feature type="region of interest" description="Disordered" evidence="1">
    <location>
        <begin position="36"/>
        <end position="59"/>
    </location>
</feature>
<sequence length="271" mass="27956">MTGREQNWWGRRMLGGGLAVAVLVVVAACTGPAEPRVPTEAATMAPTESAAPAAAPRPTLDGGQVVATGTLAGDVAGTVTITATGDDGFGVRIDDLETELDGTLSAYLSTEPFVPGEYCASRRAGLHGFGDFTPAPTYSFALGGFGHGDSSWPDPAYLDDVVLTRSGAPLEDCFYAVAAVAPLTWTMPDMRPGLVVTDAGSTGGARGNVELSDGVPIDYAVADDDRLAEIAARFGITLDDLLYLNPARLVPGDDPALAYVGEVLNLDPANR</sequence>
<dbReference type="EMBL" id="VIKT02000002">
    <property type="protein sequence ID" value="NHF61943.1"/>
    <property type="molecule type" value="Genomic_DNA"/>
</dbReference>